<evidence type="ECO:0000259" key="2">
    <source>
        <dbReference type="SMART" id="SM00478"/>
    </source>
</evidence>
<name>A0A3E2H7J3_SCYLI</name>
<feature type="non-terminal residue" evidence="3">
    <location>
        <position position="1"/>
    </location>
</feature>
<dbReference type="SMART" id="SM00478">
    <property type="entry name" value="ENDO3c"/>
    <property type="match status" value="1"/>
</dbReference>
<evidence type="ECO:0000313" key="4">
    <source>
        <dbReference type="Proteomes" id="UP000258309"/>
    </source>
</evidence>
<feature type="non-terminal residue" evidence="3">
    <location>
        <position position="707"/>
    </location>
</feature>
<feature type="region of interest" description="Disordered" evidence="1">
    <location>
        <begin position="326"/>
        <end position="345"/>
    </location>
</feature>
<dbReference type="Pfam" id="PF00730">
    <property type="entry name" value="HhH-GPD"/>
    <property type="match status" value="1"/>
</dbReference>
<evidence type="ECO:0000313" key="3">
    <source>
        <dbReference type="EMBL" id="RFU29376.1"/>
    </source>
</evidence>
<keyword evidence="4" id="KW-1185">Reference proteome</keyword>
<feature type="domain" description="HhH-GPD" evidence="2">
    <location>
        <begin position="409"/>
        <end position="615"/>
    </location>
</feature>
<feature type="region of interest" description="Disordered" evidence="1">
    <location>
        <begin position="490"/>
        <end position="516"/>
    </location>
</feature>
<dbReference type="STRING" id="5539.A0A3E2H7J3"/>
<reference evidence="3 4" key="1">
    <citation type="submission" date="2018-05" db="EMBL/GenBank/DDBJ databases">
        <title>Draft genome sequence of Scytalidium lignicola DSM 105466, a ubiquitous saprotrophic fungus.</title>
        <authorList>
            <person name="Buettner E."/>
            <person name="Gebauer A.M."/>
            <person name="Hofrichter M."/>
            <person name="Liers C."/>
            <person name="Kellner H."/>
        </authorList>
    </citation>
    <scope>NUCLEOTIDE SEQUENCE [LARGE SCALE GENOMIC DNA]</scope>
    <source>
        <strain evidence="3 4">DSM 105466</strain>
    </source>
</reference>
<dbReference type="InterPro" id="IPR003265">
    <property type="entry name" value="HhH-GPD_domain"/>
</dbReference>
<dbReference type="InterPro" id="IPR011257">
    <property type="entry name" value="DNA_glycosylase"/>
</dbReference>
<dbReference type="GO" id="GO:0006285">
    <property type="term" value="P:base-excision repair, AP site formation"/>
    <property type="evidence" value="ECO:0007669"/>
    <property type="project" value="UniProtKB-ARBA"/>
</dbReference>
<dbReference type="CDD" id="cd00056">
    <property type="entry name" value="ENDO3c"/>
    <property type="match status" value="1"/>
</dbReference>
<accession>A0A3E2H7J3</accession>
<feature type="region of interest" description="Disordered" evidence="1">
    <location>
        <begin position="175"/>
        <end position="196"/>
    </location>
</feature>
<organism evidence="3 4">
    <name type="scientific">Scytalidium lignicola</name>
    <name type="common">Hyphomycete</name>
    <dbReference type="NCBI Taxonomy" id="5539"/>
    <lineage>
        <taxon>Eukaryota</taxon>
        <taxon>Fungi</taxon>
        <taxon>Dikarya</taxon>
        <taxon>Ascomycota</taxon>
        <taxon>Pezizomycotina</taxon>
        <taxon>Leotiomycetes</taxon>
        <taxon>Leotiomycetes incertae sedis</taxon>
        <taxon>Scytalidium</taxon>
    </lineage>
</organism>
<gene>
    <name evidence="3" type="ORF">B7463_g6979</name>
</gene>
<dbReference type="EMBL" id="NCSJ02000130">
    <property type="protein sequence ID" value="RFU29376.1"/>
    <property type="molecule type" value="Genomic_DNA"/>
</dbReference>
<feature type="compositionally biased region" description="Basic residues" evidence="1">
    <location>
        <begin position="183"/>
        <end position="192"/>
    </location>
</feature>
<dbReference type="GO" id="GO:0000702">
    <property type="term" value="F:oxidized base lesion DNA N-glycosylase activity"/>
    <property type="evidence" value="ECO:0007669"/>
    <property type="project" value="UniProtKB-ARBA"/>
</dbReference>
<dbReference type="Proteomes" id="UP000258309">
    <property type="component" value="Unassembled WGS sequence"/>
</dbReference>
<dbReference type="OrthoDB" id="5607at2759"/>
<sequence>MSISETESINSVVLSDIDMTSPEVGTLSPDAYREWGAQDLAAVSRMRCWSFSPSPPAFSECVGKNTRKGSKMEPISPKTLIKAKKAAPAQNSAAKLASDTATSFTIEPQQHPEDNIVQVIKASNTINNITKMPKNAPSKSKRKIIEPATGGWDILPHGMGKAGEAIDKLVSTANSTTNDIGRSKTRPAKRTREKNENKITADVEVKVLDHRSTNVMTAEIKQLNVSGRDNSITSNLTHELRRGRSRYAINNVPCPVVQETTDLLRDDPIYDPLQQKPKRKNMKAQAIDYEYEDLEEEKPRKRRAHENIKTTNALEDIMVKLEDPIDTSRNAKGNMPRRKKANPYGLTPGYSPFPDWPMPTPEACEEVSRLLSELHGVVKPPEVIPPPSMDVTGCGEVPDLLDAILRTLLSASTTANNSNLALKGLSDKFGLRTEGIGKGSVNWEVVHKADLTTVIDAIKQGGLAKVKGTNIKKILDTVYAQNLARRDALQEEKSRIGTSNTRTEHHTEIAGDLGNGGPDNGLLSMNHIFEMTTDEAMEELTKLPGIGVKTASCVILFCMKRPSFAVDTHVWRHCKWLGWVPETATRDQTFSHCEVRIPNHLKYPLHQLFLRHGKTCGRCRANTSAGTVEWMKTICPIEHLVNRKEERKMLVSKLTTKSRSVTNRKKKTLIVKKRKVRKVDNIDYSDEDEEISSSEEDEDSDYEDEGY</sequence>
<proteinExistence type="predicted"/>
<evidence type="ECO:0000256" key="1">
    <source>
        <dbReference type="SAM" id="MobiDB-lite"/>
    </source>
</evidence>
<comment type="caution">
    <text evidence="3">The sequence shown here is derived from an EMBL/GenBank/DDBJ whole genome shotgun (WGS) entry which is preliminary data.</text>
</comment>
<dbReference type="PANTHER" id="PTHR47203">
    <property type="match status" value="1"/>
</dbReference>
<dbReference type="Gene3D" id="1.10.1670.10">
    <property type="entry name" value="Helix-hairpin-Helix base-excision DNA repair enzymes (C-terminal)"/>
    <property type="match status" value="1"/>
</dbReference>
<protein>
    <recommendedName>
        <fullName evidence="2">HhH-GPD domain-containing protein</fullName>
    </recommendedName>
</protein>
<dbReference type="Gene3D" id="1.10.340.30">
    <property type="entry name" value="Hypothetical protein, domain 2"/>
    <property type="match status" value="1"/>
</dbReference>
<dbReference type="PANTHER" id="PTHR47203:SF1">
    <property type="entry name" value="HYPOTHETICAL BASE EXCISION DNA REPAIR PROTEIN (EUROFUNG)"/>
    <property type="match status" value="1"/>
</dbReference>
<dbReference type="InterPro" id="IPR023170">
    <property type="entry name" value="HhH_base_excis_C"/>
</dbReference>
<dbReference type="AlphaFoldDB" id="A0A3E2H7J3"/>
<feature type="region of interest" description="Disordered" evidence="1">
    <location>
        <begin position="684"/>
        <end position="707"/>
    </location>
</feature>
<dbReference type="SUPFAM" id="SSF48150">
    <property type="entry name" value="DNA-glycosylase"/>
    <property type="match status" value="1"/>
</dbReference>